<accession>A0A1U7J279</accession>
<evidence type="ECO:0000313" key="2">
    <source>
        <dbReference type="EMBL" id="OKH46112.1"/>
    </source>
</evidence>
<feature type="transmembrane region" description="Helical" evidence="1">
    <location>
        <begin position="92"/>
        <end position="114"/>
    </location>
</feature>
<feature type="transmembrane region" description="Helical" evidence="1">
    <location>
        <begin position="64"/>
        <end position="86"/>
    </location>
</feature>
<keyword evidence="3" id="KW-1185">Reference proteome</keyword>
<name>A0A1U7J279_9CYAN</name>
<comment type="caution">
    <text evidence="2">The sequence shown here is derived from an EMBL/GenBank/DDBJ whole genome shotgun (WGS) entry which is preliminary data.</text>
</comment>
<organism evidence="2 3">
    <name type="scientific">Phormidium tenue NIES-30</name>
    <dbReference type="NCBI Taxonomy" id="549789"/>
    <lineage>
        <taxon>Bacteria</taxon>
        <taxon>Bacillati</taxon>
        <taxon>Cyanobacteriota</taxon>
        <taxon>Cyanophyceae</taxon>
        <taxon>Oscillatoriophycideae</taxon>
        <taxon>Oscillatoriales</taxon>
        <taxon>Oscillatoriaceae</taxon>
        <taxon>Phormidium</taxon>
    </lineage>
</organism>
<dbReference type="Proteomes" id="UP000185557">
    <property type="component" value="Unassembled WGS sequence"/>
</dbReference>
<dbReference type="AlphaFoldDB" id="A0A1U7J279"/>
<proteinExistence type="predicted"/>
<protein>
    <submittedName>
        <fullName evidence="2">Uncharacterized protein</fullName>
    </submittedName>
</protein>
<dbReference type="STRING" id="549789.NIES30_17595"/>
<feature type="transmembrane region" description="Helical" evidence="1">
    <location>
        <begin position="37"/>
        <end position="57"/>
    </location>
</feature>
<gene>
    <name evidence="2" type="ORF">NIES30_17595</name>
</gene>
<sequence>MLLGNLVFPSKCHKIKHDLAHKYRKFYWPRLDFGQVSLYQIIMIIRNTIVMTGAAVVGVSVPSLLLLGGMTLSPWVGAAAFTSTLATGSLTMIGGLLGLILIGVVAALFAYIFLQVQLAWLPI</sequence>
<reference evidence="2 3" key="1">
    <citation type="submission" date="2016-11" db="EMBL/GenBank/DDBJ databases">
        <title>Draft Genome Sequences of Nine Cyanobacterial Strains from Diverse Habitats.</title>
        <authorList>
            <person name="Zhu T."/>
            <person name="Hou S."/>
            <person name="Lu X."/>
            <person name="Hess W.R."/>
        </authorList>
    </citation>
    <scope>NUCLEOTIDE SEQUENCE [LARGE SCALE GENOMIC DNA]</scope>
    <source>
        <strain evidence="2 3">NIES-30</strain>
    </source>
</reference>
<keyword evidence="1" id="KW-0472">Membrane</keyword>
<keyword evidence="1" id="KW-0812">Transmembrane</keyword>
<evidence type="ECO:0000313" key="3">
    <source>
        <dbReference type="Proteomes" id="UP000185557"/>
    </source>
</evidence>
<dbReference type="EMBL" id="MRCG01000014">
    <property type="protein sequence ID" value="OKH46112.1"/>
    <property type="molecule type" value="Genomic_DNA"/>
</dbReference>
<evidence type="ECO:0000256" key="1">
    <source>
        <dbReference type="SAM" id="Phobius"/>
    </source>
</evidence>
<keyword evidence="1" id="KW-1133">Transmembrane helix</keyword>